<feature type="transmembrane region" description="Helical" evidence="5">
    <location>
        <begin position="178"/>
        <end position="197"/>
    </location>
</feature>
<keyword evidence="4 5" id="KW-0472">Membrane</keyword>
<evidence type="ECO:0000256" key="2">
    <source>
        <dbReference type="ARBA" id="ARBA00022692"/>
    </source>
</evidence>
<dbReference type="AlphaFoldDB" id="A0A6L7EQ70"/>
<dbReference type="PANTHER" id="PTHR43229:SF2">
    <property type="entry name" value="NODULATION PROTEIN J"/>
    <property type="match status" value="1"/>
</dbReference>
<feature type="transmembrane region" description="Helical" evidence="5">
    <location>
        <begin position="223"/>
        <end position="243"/>
    </location>
</feature>
<organism evidence="7 8">
    <name type="scientific">Nocardioides flavescens</name>
    <dbReference type="NCBI Taxonomy" id="2691959"/>
    <lineage>
        <taxon>Bacteria</taxon>
        <taxon>Bacillati</taxon>
        <taxon>Actinomycetota</taxon>
        <taxon>Actinomycetes</taxon>
        <taxon>Propionibacteriales</taxon>
        <taxon>Nocardioidaceae</taxon>
        <taxon>Nocardioides</taxon>
    </lineage>
</organism>
<reference evidence="7 8" key="1">
    <citation type="submission" date="2019-12" db="EMBL/GenBank/DDBJ databases">
        <authorList>
            <person name="Kun Z."/>
        </authorList>
    </citation>
    <scope>NUCLEOTIDE SEQUENCE [LARGE SCALE GENOMIC DNA]</scope>
    <source>
        <strain evidence="7 8">YIM 123512</strain>
    </source>
</reference>
<dbReference type="InterPro" id="IPR013525">
    <property type="entry name" value="ABC2_TM"/>
</dbReference>
<feature type="transmembrane region" description="Helical" evidence="5">
    <location>
        <begin position="100"/>
        <end position="124"/>
    </location>
</feature>
<gene>
    <name evidence="7" type="ORF">GRQ65_04155</name>
</gene>
<dbReference type="RefSeq" id="WP_160875439.1">
    <property type="nucleotide sequence ID" value="NZ_WUEK01000002.1"/>
</dbReference>
<feature type="transmembrane region" description="Helical" evidence="5">
    <location>
        <begin position="136"/>
        <end position="166"/>
    </location>
</feature>
<accession>A0A6L7EQ70</accession>
<name>A0A6L7EQ70_9ACTN</name>
<feature type="transmembrane region" description="Helical" evidence="5">
    <location>
        <begin position="55"/>
        <end position="80"/>
    </location>
</feature>
<protein>
    <submittedName>
        <fullName evidence="7">ABC transporter permease</fullName>
    </submittedName>
</protein>
<evidence type="ECO:0000313" key="7">
    <source>
        <dbReference type="EMBL" id="MXG88740.1"/>
    </source>
</evidence>
<feature type="domain" description="ABC-2 type transporter transmembrane" evidence="6">
    <location>
        <begin position="9"/>
        <end position="216"/>
    </location>
</feature>
<comment type="caution">
    <text evidence="7">The sequence shown here is derived from an EMBL/GenBank/DDBJ whole genome shotgun (WGS) entry which is preliminary data.</text>
</comment>
<proteinExistence type="predicted"/>
<evidence type="ECO:0000256" key="5">
    <source>
        <dbReference type="SAM" id="Phobius"/>
    </source>
</evidence>
<keyword evidence="8" id="KW-1185">Reference proteome</keyword>
<evidence type="ECO:0000256" key="3">
    <source>
        <dbReference type="ARBA" id="ARBA00022989"/>
    </source>
</evidence>
<dbReference type="Proteomes" id="UP000473325">
    <property type="component" value="Unassembled WGS sequence"/>
</dbReference>
<dbReference type="Pfam" id="PF01061">
    <property type="entry name" value="ABC2_membrane"/>
    <property type="match status" value="1"/>
</dbReference>
<dbReference type="EMBL" id="WUEK01000002">
    <property type="protein sequence ID" value="MXG88740.1"/>
    <property type="molecule type" value="Genomic_DNA"/>
</dbReference>
<keyword evidence="2 5" id="KW-0812">Transmembrane</keyword>
<evidence type="ECO:0000313" key="8">
    <source>
        <dbReference type="Proteomes" id="UP000473325"/>
    </source>
</evidence>
<evidence type="ECO:0000259" key="6">
    <source>
        <dbReference type="Pfam" id="PF01061"/>
    </source>
</evidence>
<evidence type="ECO:0000256" key="1">
    <source>
        <dbReference type="ARBA" id="ARBA00004141"/>
    </source>
</evidence>
<feature type="transmembrane region" description="Helical" evidence="5">
    <location>
        <begin position="21"/>
        <end position="49"/>
    </location>
</feature>
<comment type="subcellular location">
    <subcellularLocation>
        <location evidence="1">Membrane</location>
        <topology evidence="1">Multi-pass membrane protein</topology>
    </subcellularLocation>
</comment>
<dbReference type="GO" id="GO:0016020">
    <property type="term" value="C:membrane"/>
    <property type="evidence" value="ECO:0007669"/>
    <property type="project" value="UniProtKB-SubCell"/>
</dbReference>
<dbReference type="PANTHER" id="PTHR43229">
    <property type="entry name" value="NODULATION PROTEIN J"/>
    <property type="match status" value="1"/>
</dbReference>
<sequence>MTRLTTRARQLWLCYRLQLKILLVSPFEGFLGVVFPLMFATATLLVYRVEGDPRAMAYAGLGAAVMGVWTSVTVAASSLLNRERWAGTLELLVAAPTPFLMVLVPITTAMATVGLVSVVVTLVWNRLVFGVRLDVASWPLLVLGVLAATVTIAMFGFLLSVVAVRYRTAWALGASLEYPGWLLCGFVVPVSLLPLVVRPLSWALAPTWAVEAMRSAASGGSPWGELAVCLALGAAYAALAAYLGRRLIESARRHATLALT</sequence>
<dbReference type="GO" id="GO:0140359">
    <property type="term" value="F:ABC-type transporter activity"/>
    <property type="evidence" value="ECO:0007669"/>
    <property type="project" value="InterPro"/>
</dbReference>
<keyword evidence="3 5" id="KW-1133">Transmembrane helix</keyword>
<evidence type="ECO:0000256" key="4">
    <source>
        <dbReference type="ARBA" id="ARBA00023136"/>
    </source>
</evidence>
<dbReference type="InterPro" id="IPR051784">
    <property type="entry name" value="Nod_factor_ABC_transporter"/>
</dbReference>